<organism evidence="6 7">
    <name type="scientific">Phaseolus coccineus</name>
    <name type="common">Scarlet runner bean</name>
    <name type="synonym">Phaseolus multiflorus</name>
    <dbReference type="NCBI Taxonomy" id="3886"/>
    <lineage>
        <taxon>Eukaryota</taxon>
        <taxon>Viridiplantae</taxon>
        <taxon>Streptophyta</taxon>
        <taxon>Embryophyta</taxon>
        <taxon>Tracheophyta</taxon>
        <taxon>Spermatophyta</taxon>
        <taxon>Magnoliopsida</taxon>
        <taxon>eudicotyledons</taxon>
        <taxon>Gunneridae</taxon>
        <taxon>Pentapetalae</taxon>
        <taxon>rosids</taxon>
        <taxon>fabids</taxon>
        <taxon>Fabales</taxon>
        <taxon>Fabaceae</taxon>
        <taxon>Papilionoideae</taxon>
        <taxon>50 kb inversion clade</taxon>
        <taxon>NPAAA clade</taxon>
        <taxon>indigoferoid/millettioid clade</taxon>
        <taxon>Phaseoleae</taxon>
        <taxon>Phaseolus</taxon>
    </lineage>
</organism>
<evidence type="ECO:0000313" key="6">
    <source>
        <dbReference type="EMBL" id="KAK7341933.1"/>
    </source>
</evidence>
<dbReference type="PROSITE" id="PS00944">
    <property type="entry name" value="CKS_1"/>
    <property type="match status" value="1"/>
</dbReference>
<dbReference type="Pfam" id="PF01111">
    <property type="entry name" value="CKS"/>
    <property type="match status" value="1"/>
</dbReference>
<dbReference type="EMBL" id="JAYMYR010000009">
    <property type="protein sequence ID" value="KAK7341933.1"/>
    <property type="molecule type" value="Genomic_DNA"/>
</dbReference>
<comment type="function">
    <text evidence="4">Binds to the catalytic subunit of the cyclin dependent kinases and is essential for their biological function.</text>
</comment>
<accession>A0AAN9LYE5</accession>
<sequence>MDEISYSDKYFDDAYEYRHVILPPEIAKLLPKNRLLSEKEYRAIGVRQSRGWVHYAIHRPEPQILLFRRPLNYQAQQENKAQDQAQDQTNIQISE</sequence>
<dbReference type="SMART" id="SM01084">
    <property type="entry name" value="CKS"/>
    <property type="match status" value="1"/>
</dbReference>
<dbReference type="GO" id="GO:0051301">
    <property type="term" value="P:cell division"/>
    <property type="evidence" value="ECO:0007669"/>
    <property type="project" value="UniProtKB-UniRule"/>
</dbReference>
<dbReference type="Gene3D" id="3.30.170.10">
    <property type="entry name" value="Cyclin-dependent kinase, regulatory subunit"/>
    <property type="match status" value="1"/>
</dbReference>
<evidence type="ECO:0000256" key="5">
    <source>
        <dbReference type="SAM" id="MobiDB-lite"/>
    </source>
</evidence>
<comment type="similarity">
    <text evidence="1 4">Belongs to the CKS family.</text>
</comment>
<gene>
    <name evidence="6" type="ORF">VNO80_24874</name>
</gene>
<evidence type="ECO:0000313" key="7">
    <source>
        <dbReference type="Proteomes" id="UP001374584"/>
    </source>
</evidence>
<dbReference type="FunFam" id="3.30.170.10:FF:000003">
    <property type="entry name" value="Cyclin-dependent kinases regulatory subunit"/>
    <property type="match status" value="1"/>
</dbReference>
<dbReference type="InterPro" id="IPR036858">
    <property type="entry name" value="Cyclin-dep_kinase_reg-sub_sf"/>
</dbReference>
<reference evidence="6 7" key="1">
    <citation type="submission" date="2024-01" db="EMBL/GenBank/DDBJ databases">
        <title>The genomes of 5 underutilized Papilionoideae crops provide insights into root nodulation and disease resistanc.</title>
        <authorList>
            <person name="Jiang F."/>
        </authorList>
    </citation>
    <scope>NUCLEOTIDE SEQUENCE [LARGE SCALE GENOMIC DNA]</scope>
    <source>
        <strain evidence="6">JINMINGXINNONG_FW02</strain>
        <tissue evidence="6">Leaves</tissue>
    </source>
</reference>
<dbReference type="PRINTS" id="PR00296">
    <property type="entry name" value="CYCLINKINASE"/>
</dbReference>
<dbReference type="Proteomes" id="UP001374584">
    <property type="component" value="Unassembled WGS sequence"/>
</dbReference>
<evidence type="ECO:0000256" key="1">
    <source>
        <dbReference type="ARBA" id="ARBA00007782"/>
    </source>
</evidence>
<name>A0AAN9LYE5_PHACN</name>
<evidence type="ECO:0000256" key="4">
    <source>
        <dbReference type="RuleBase" id="RU311113"/>
    </source>
</evidence>
<dbReference type="SUPFAM" id="SSF55637">
    <property type="entry name" value="Cell cycle regulatory proteins"/>
    <property type="match status" value="1"/>
</dbReference>
<protein>
    <recommendedName>
        <fullName evidence="4">Cyclin-dependent kinases regulatory subunit</fullName>
    </recommendedName>
</protein>
<dbReference type="PANTHER" id="PTHR23415">
    <property type="entry name" value="CYCLIN-DEPENDENT KINASES REGULATORY SUBUNIT/60S RIBOSOME SUBUNIT BIOGENESIS PROTEIN NIP7"/>
    <property type="match status" value="1"/>
</dbReference>
<evidence type="ECO:0000256" key="3">
    <source>
        <dbReference type="ARBA" id="ARBA00023306"/>
    </source>
</evidence>
<comment type="caution">
    <text evidence="6">The sequence shown here is derived from an EMBL/GenBank/DDBJ whole genome shotgun (WGS) entry which is preliminary data.</text>
</comment>
<evidence type="ECO:0000256" key="2">
    <source>
        <dbReference type="ARBA" id="ARBA00022618"/>
    </source>
</evidence>
<dbReference type="GO" id="GO:0016538">
    <property type="term" value="F:cyclin-dependent protein serine/threonine kinase regulator activity"/>
    <property type="evidence" value="ECO:0007669"/>
    <property type="project" value="InterPro"/>
</dbReference>
<keyword evidence="2 4" id="KW-0132">Cell division</keyword>
<keyword evidence="7" id="KW-1185">Reference proteome</keyword>
<keyword evidence="3 4" id="KW-0131">Cell cycle</keyword>
<proteinExistence type="inferred from homology"/>
<dbReference type="AlphaFoldDB" id="A0AAN9LYE5"/>
<feature type="region of interest" description="Disordered" evidence="5">
    <location>
        <begin position="76"/>
        <end position="95"/>
    </location>
</feature>
<dbReference type="GO" id="GO:0005737">
    <property type="term" value="C:cytoplasm"/>
    <property type="evidence" value="ECO:0007669"/>
    <property type="project" value="UniProtKB-ARBA"/>
</dbReference>
<dbReference type="InterPro" id="IPR000789">
    <property type="entry name" value="Cyclin-dep_kinase_reg-sub"/>
</dbReference>